<evidence type="ECO:0000313" key="10">
    <source>
        <dbReference type="Proteomes" id="UP000298493"/>
    </source>
</evidence>
<dbReference type="Gene3D" id="3.50.50.60">
    <property type="entry name" value="FAD/NAD(P)-binding domain"/>
    <property type="match status" value="1"/>
</dbReference>
<keyword evidence="9" id="KW-0396">Initiation factor</keyword>
<evidence type="ECO:0000256" key="4">
    <source>
        <dbReference type="ARBA" id="ARBA00022630"/>
    </source>
</evidence>
<evidence type="ECO:0000256" key="5">
    <source>
        <dbReference type="ARBA" id="ARBA00022827"/>
    </source>
</evidence>
<name>A0A4Z1P9T5_9PEZI</name>
<evidence type="ECO:0000256" key="6">
    <source>
        <dbReference type="ARBA" id="ARBA00023002"/>
    </source>
</evidence>
<reference evidence="9 10" key="1">
    <citation type="submission" date="2019-04" db="EMBL/GenBank/DDBJ databases">
        <title>High contiguity whole genome sequence and gene annotation resource for two Venturia nashicola isolates.</title>
        <authorList>
            <person name="Prokchorchik M."/>
            <person name="Won K."/>
            <person name="Lee Y."/>
            <person name="Choi E.D."/>
            <person name="Segonzac C."/>
            <person name="Sohn K.H."/>
        </authorList>
    </citation>
    <scope>NUCLEOTIDE SEQUENCE [LARGE SCALE GENOMIC DNA]</scope>
    <source>
        <strain evidence="9 10">PRI2</strain>
    </source>
</reference>
<keyword evidence="4" id="KW-0285">Flavoprotein</keyword>
<keyword evidence="10" id="KW-1185">Reference proteome</keyword>
<evidence type="ECO:0000256" key="7">
    <source>
        <dbReference type="ARBA" id="ARBA00023033"/>
    </source>
</evidence>
<feature type="domain" description="FAD-binding" evidence="8">
    <location>
        <begin position="297"/>
        <end position="334"/>
    </location>
</feature>
<keyword evidence="6" id="KW-0560">Oxidoreductase</keyword>
<dbReference type="Pfam" id="PF01494">
    <property type="entry name" value="FAD_binding_3"/>
    <property type="match status" value="1"/>
</dbReference>
<organism evidence="9 10">
    <name type="scientific">Venturia nashicola</name>
    <dbReference type="NCBI Taxonomy" id="86259"/>
    <lineage>
        <taxon>Eukaryota</taxon>
        <taxon>Fungi</taxon>
        <taxon>Dikarya</taxon>
        <taxon>Ascomycota</taxon>
        <taxon>Pezizomycotina</taxon>
        <taxon>Dothideomycetes</taxon>
        <taxon>Pleosporomycetidae</taxon>
        <taxon>Venturiales</taxon>
        <taxon>Venturiaceae</taxon>
        <taxon>Venturia</taxon>
    </lineage>
</organism>
<dbReference type="PANTHER" id="PTHR47178:SF4">
    <property type="entry name" value="FAD-DEPENDENT MONOOXYGENASE APTC"/>
    <property type="match status" value="1"/>
</dbReference>
<evidence type="ECO:0000256" key="1">
    <source>
        <dbReference type="ARBA" id="ARBA00001974"/>
    </source>
</evidence>
<keyword evidence="7" id="KW-0503">Monooxygenase</keyword>
<accession>A0A4Z1P9T5</accession>
<keyword evidence="9" id="KW-0648">Protein biosynthesis</keyword>
<protein>
    <submittedName>
        <fullName evidence="9">Eukaryotic translation initiation factor 3 subunit G</fullName>
    </submittedName>
</protein>
<dbReference type="PANTHER" id="PTHR47178">
    <property type="entry name" value="MONOOXYGENASE, FAD-BINDING"/>
    <property type="match status" value="1"/>
</dbReference>
<dbReference type="GO" id="GO:0071949">
    <property type="term" value="F:FAD binding"/>
    <property type="evidence" value="ECO:0007669"/>
    <property type="project" value="InterPro"/>
</dbReference>
<keyword evidence="5" id="KW-0274">FAD</keyword>
<proteinExistence type="inferred from homology"/>
<dbReference type="GO" id="GO:0004497">
    <property type="term" value="F:monooxygenase activity"/>
    <property type="evidence" value="ECO:0007669"/>
    <property type="project" value="UniProtKB-KW"/>
</dbReference>
<evidence type="ECO:0000256" key="2">
    <source>
        <dbReference type="ARBA" id="ARBA00005179"/>
    </source>
</evidence>
<evidence type="ECO:0000313" key="9">
    <source>
        <dbReference type="EMBL" id="TID18206.1"/>
    </source>
</evidence>
<dbReference type="GO" id="GO:0003743">
    <property type="term" value="F:translation initiation factor activity"/>
    <property type="evidence" value="ECO:0007669"/>
    <property type="project" value="UniProtKB-KW"/>
</dbReference>
<comment type="pathway">
    <text evidence="2">Secondary metabolite biosynthesis.</text>
</comment>
<evidence type="ECO:0000256" key="3">
    <source>
        <dbReference type="ARBA" id="ARBA00007992"/>
    </source>
</evidence>
<sequence>MSQQPISIIGAGIGGRVLGQALKRMNIPATIFEKSAASRYAYGITIQEQVFKRLRKDVLGQDDIPLRKRVTVDAPDGFGLVYPHRSTDFSARVHRQKFEEVLGDGLDIQYGHELDSIDTSEKFPEISFTNGKKVSGSVVVAFDGVHSKIRTSLLPNVEPNVLPYVAINGKCRVERATYDKLYDPAILRGNVISTRKGDAALQISINEGKTGTDLVSISFVYSRPARSGGEDPLYDPDRPKDKAKHIPQAFFDEIAALKDLEQPYSDVFDVKKLEDNKTLISWLMRTVEPPLVELKELGNNNVLLAGDAIHAQPILGGLGANAAITDAIELADILSGKDLTTETFNAFYESVWMKWSQDVSDSVERIGGMHLGRSPL</sequence>
<comment type="caution">
    <text evidence="9">The sequence shown here is derived from an EMBL/GenBank/DDBJ whole genome shotgun (WGS) entry which is preliminary data.</text>
</comment>
<comment type="cofactor">
    <cofactor evidence="1">
        <name>FAD</name>
        <dbReference type="ChEBI" id="CHEBI:57692"/>
    </cofactor>
</comment>
<gene>
    <name evidence="9" type="ORF">E6O75_ATG06282</name>
</gene>
<dbReference type="Proteomes" id="UP000298493">
    <property type="component" value="Unassembled WGS sequence"/>
</dbReference>
<dbReference type="InterPro" id="IPR036188">
    <property type="entry name" value="FAD/NAD-bd_sf"/>
</dbReference>
<dbReference type="AlphaFoldDB" id="A0A4Z1P9T5"/>
<comment type="similarity">
    <text evidence="3">Belongs to the paxM FAD-dependent monooxygenase family.</text>
</comment>
<dbReference type="EMBL" id="SNSC02000014">
    <property type="protein sequence ID" value="TID18206.1"/>
    <property type="molecule type" value="Genomic_DNA"/>
</dbReference>
<dbReference type="PRINTS" id="PR00420">
    <property type="entry name" value="RNGMNOXGNASE"/>
</dbReference>
<dbReference type="SUPFAM" id="SSF51905">
    <property type="entry name" value="FAD/NAD(P)-binding domain"/>
    <property type="match status" value="1"/>
</dbReference>
<dbReference type="STRING" id="86259.A0A4Z1P9T5"/>
<evidence type="ECO:0000259" key="8">
    <source>
        <dbReference type="Pfam" id="PF01494"/>
    </source>
</evidence>
<dbReference type="InterPro" id="IPR002938">
    <property type="entry name" value="FAD-bd"/>
</dbReference>